<dbReference type="EMBL" id="CAJOBC010085404">
    <property type="protein sequence ID" value="CAF4330628.1"/>
    <property type="molecule type" value="Genomic_DNA"/>
</dbReference>
<comment type="caution">
    <text evidence="1">The sequence shown here is derived from an EMBL/GenBank/DDBJ whole genome shotgun (WGS) entry which is preliminary data.</text>
</comment>
<sequence>MLIGFRVYEYETDTIAYLQPILKGLRLSRSPLQMRCIPSHNNKREQALERRSTDLIERIKFLIQNVFNVLKVLNGIEDLKFHTIAKETLTRIKENIQILYSKNDDDSNIDDGLLDRPWIAHSSMGYPNNIDLKDLAVVRITTVSKPPKKSMKITLAAVKAAVRIYDDIFYPQALHLFYSEPDNHQKEIGNLEHQHAILQTPFNTFSLSTLTRSGCIFHNHNRDKIDVYGLLANSVEKNFLSYGQYLETLRRLLPSWMIKFTDEDDTNLSNYSKTLINNYGISREKYVKNCEINLDHADGFKLSLDGEERIKIQYEFLRLLNEKLFKIEQLDISMTPQILITDGFTEMEEIVNGVDQSAVSKLNDENNTNGLSINDYTGDINVLVSNFIADHIPSTQRKQNIEGNTINLLQHVLEVVENMDVASQLNCRIRGVLGEKIKDICGKVLMIDSPLLSRTLLNRSISGHDMTDIYKACEVLIKMKLLSLKTNVLANKHSYQPYYLELLPNTVV</sequence>
<reference evidence="1" key="1">
    <citation type="submission" date="2021-02" db="EMBL/GenBank/DDBJ databases">
        <authorList>
            <person name="Nowell W R."/>
        </authorList>
    </citation>
    <scope>NUCLEOTIDE SEQUENCE</scope>
</reference>
<dbReference type="EMBL" id="CAJNOQ010019946">
    <property type="protein sequence ID" value="CAF1460151.1"/>
    <property type="molecule type" value="Genomic_DNA"/>
</dbReference>
<dbReference type="AlphaFoldDB" id="A0A815Q903"/>
<evidence type="ECO:0000313" key="2">
    <source>
        <dbReference type="EMBL" id="CAF4330628.1"/>
    </source>
</evidence>
<proteinExistence type="predicted"/>
<organism evidence="1 3">
    <name type="scientific">Didymodactylos carnosus</name>
    <dbReference type="NCBI Taxonomy" id="1234261"/>
    <lineage>
        <taxon>Eukaryota</taxon>
        <taxon>Metazoa</taxon>
        <taxon>Spiralia</taxon>
        <taxon>Gnathifera</taxon>
        <taxon>Rotifera</taxon>
        <taxon>Eurotatoria</taxon>
        <taxon>Bdelloidea</taxon>
        <taxon>Philodinida</taxon>
        <taxon>Philodinidae</taxon>
        <taxon>Didymodactylos</taxon>
    </lineage>
</organism>
<evidence type="ECO:0000313" key="1">
    <source>
        <dbReference type="EMBL" id="CAF1460151.1"/>
    </source>
</evidence>
<dbReference type="Proteomes" id="UP000681722">
    <property type="component" value="Unassembled WGS sequence"/>
</dbReference>
<gene>
    <name evidence="1" type="ORF">GPM918_LOCUS35048</name>
    <name evidence="2" type="ORF">SRO942_LOCUS35763</name>
</gene>
<dbReference type="Proteomes" id="UP000663829">
    <property type="component" value="Unassembled WGS sequence"/>
</dbReference>
<evidence type="ECO:0000313" key="3">
    <source>
        <dbReference type="Proteomes" id="UP000663829"/>
    </source>
</evidence>
<name>A0A815Q903_9BILA</name>
<keyword evidence="3" id="KW-1185">Reference proteome</keyword>
<accession>A0A815Q903</accession>
<protein>
    <submittedName>
        <fullName evidence="1">Uncharacterized protein</fullName>
    </submittedName>
</protein>